<evidence type="ECO:0000313" key="2">
    <source>
        <dbReference type="Proteomes" id="UP000835052"/>
    </source>
</evidence>
<dbReference type="Proteomes" id="UP000835052">
    <property type="component" value="Unassembled WGS sequence"/>
</dbReference>
<comment type="caution">
    <text evidence="1">The sequence shown here is derived from an EMBL/GenBank/DDBJ whole genome shotgun (WGS) entry which is preliminary data.</text>
</comment>
<dbReference type="EMBL" id="CAJGYM010000045">
    <property type="protein sequence ID" value="CAD6194555.1"/>
    <property type="molecule type" value="Genomic_DNA"/>
</dbReference>
<evidence type="ECO:0000313" key="1">
    <source>
        <dbReference type="EMBL" id="CAD6194555.1"/>
    </source>
</evidence>
<name>A0A8S1HH58_9PELO</name>
<sequence>MLDQRVDVSLHLHSLTRRTVGTLRSKMCKNENEAAAQLQGETRHVDVTYVRNGRGSASKDRDSSRCRRRFGLCGVVAPDVGIKQPPRQTCATSEDHTWKSHFYDGDDEKMTVLERAPVLL</sequence>
<gene>
    <name evidence="1" type="ORF">CAUJ_LOCUS10474</name>
</gene>
<dbReference type="AlphaFoldDB" id="A0A8S1HH58"/>
<keyword evidence="2" id="KW-1185">Reference proteome</keyword>
<protein>
    <submittedName>
        <fullName evidence="1">Uncharacterized protein</fullName>
    </submittedName>
</protein>
<accession>A0A8S1HH58</accession>
<proteinExistence type="predicted"/>
<organism evidence="1 2">
    <name type="scientific">Caenorhabditis auriculariae</name>
    <dbReference type="NCBI Taxonomy" id="2777116"/>
    <lineage>
        <taxon>Eukaryota</taxon>
        <taxon>Metazoa</taxon>
        <taxon>Ecdysozoa</taxon>
        <taxon>Nematoda</taxon>
        <taxon>Chromadorea</taxon>
        <taxon>Rhabditida</taxon>
        <taxon>Rhabditina</taxon>
        <taxon>Rhabditomorpha</taxon>
        <taxon>Rhabditoidea</taxon>
        <taxon>Rhabditidae</taxon>
        <taxon>Peloderinae</taxon>
        <taxon>Caenorhabditis</taxon>
    </lineage>
</organism>
<reference evidence="1" key="1">
    <citation type="submission" date="2020-10" db="EMBL/GenBank/DDBJ databases">
        <authorList>
            <person name="Kikuchi T."/>
        </authorList>
    </citation>
    <scope>NUCLEOTIDE SEQUENCE</scope>
    <source>
        <strain evidence="1">NKZ352</strain>
    </source>
</reference>